<evidence type="ECO:0000313" key="4">
    <source>
        <dbReference type="Proteomes" id="UP001617669"/>
    </source>
</evidence>
<sequence>MNANKHNIAFVLMVIAFSLAIYFKPHLSVEAKNVNLNAIVPKEFGVWKELETAVPQIDLAARRDGEPSIDSPYDQTVMRTYVNDKGDVIMLALAYGKSQRQEVKIHRPELCYVAQGFSVNYLASTKVNLESLDQAIDATYLNTISNNRKELVLYWIRIGNLISTSAWKTRFYILKKGLDGEIVDGILVRTSQIYDRIEDTNSSLEIQKKFLSEMLKATPAQYHHFLIPTSEL</sequence>
<reference evidence="3 4" key="1">
    <citation type="submission" date="2024-11" db="EMBL/GenBank/DDBJ databases">
        <authorList>
            <person name="Kaparullina E.N."/>
            <person name="Delegan Y.A."/>
            <person name="Doronina N.V."/>
        </authorList>
    </citation>
    <scope>NUCLEOTIDE SEQUENCE [LARGE SCALE GENOMIC DNA]</scope>
    <source>
        <strain evidence="3 4">7sh_L</strain>
    </source>
</reference>
<evidence type="ECO:0000313" key="3">
    <source>
        <dbReference type="EMBL" id="MFJ5444673.1"/>
    </source>
</evidence>
<proteinExistence type="predicted"/>
<feature type="domain" description="Methanolan biosynthesis EpsI" evidence="2">
    <location>
        <begin position="9"/>
        <end position="219"/>
    </location>
</feature>
<dbReference type="EMBL" id="JBIWXY010000001">
    <property type="protein sequence ID" value="MFJ5444673.1"/>
    <property type="molecule type" value="Genomic_DNA"/>
</dbReference>
<keyword evidence="1" id="KW-0472">Membrane</keyword>
<keyword evidence="1" id="KW-1133">Transmembrane helix</keyword>
<organism evidence="3 4">
    <name type="scientific">Methylobacillus methanolivorans</name>
    <dbReference type="NCBI Taxonomy" id="1848927"/>
    <lineage>
        <taxon>Bacteria</taxon>
        <taxon>Pseudomonadati</taxon>
        <taxon>Pseudomonadota</taxon>
        <taxon>Betaproteobacteria</taxon>
        <taxon>Nitrosomonadales</taxon>
        <taxon>Methylophilaceae</taxon>
        <taxon>Methylobacillus</taxon>
    </lineage>
</organism>
<dbReference type="NCBIfam" id="TIGR02914">
    <property type="entry name" value="EpsI_fam"/>
    <property type="match status" value="1"/>
</dbReference>
<protein>
    <submittedName>
        <fullName evidence="3">Exosortase C-terminal domain/associated protein EpsI</fullName>
    </submittedName>
</protein>
<comment type="caution">
    <text evidence="3">The sequence shown here is derived from an EMBL/GenBank/DDBJ whole genome shotgun (WGS) entry which is preliminary data.</text>
</comment>
<keyword evidence="1" id="KW-0812">Transmembrane</keyword>
<evidence type="ECO:0000256" key="1">
    <source>
        <dbReference type="SAM" id="Phobius"/>
    </source>
</evidence>
<gene>
    <name evidence="3" type="primary">epsI</name>
    <name evidence="3" type="ORF">ACIKP9_00370</name>
</gene>
<keyword evidence="4" id="KW-1185">Reference proteome</keyword>
<evidence type="ECO:0000259" key="2">
    <source>
        <dbReference type="Pfam" id="PF11984"/>
    </source>
</evidence>
<dbReference type="InterPro" id="IPR014263">
    <property type="entry name" value="Methanolan_biosynth_EpsI"/>
</dbReference>
<accession>A0ABW8GH28</accession>
<feature type="transmembrane region" description="Helical" evidence="1">
    <location>
        <begin position="6"/>
        <end position="23"/>
    </location>
</feature>
<dbReference type="Proteomes" id="UP001617669">
    <property type="component" value="Unassembled WGS sequence"/>
</dbReference>
<dbReference type="Pfam" id="PF11984">
    <property type="entry name" value="DUF3485"/>
    <property type="match status" value="1"/>
</dbReference>
<dbReference type="RefSeq" id="WP_400877786.1">
    <property type="nucleotide sequence ID" value="NZ_JBIWXY010000001.1"/>
</dbReference>
<name>A0ABW8GH28_9PROT</name>